<dbReference type="GO" id="GO:0005524">
    <property type="term" value="F:ATP binding"/>
    <property type="evidence" value="ECO:0007669"/>
    <property type="project" value="InterPro"/>
</dbReference>
<dbReference type="NCBIfam" id="TIGR01420">
    <property type="entry name" value="pilT_fam"/>
    <property type="match status" value="1"/>
</dbReference>
<dbReference type="PANTHER" id="PTHR30486">
    <property type="entry name" value="TWITCHING MOTILITY PROTEIN PILT"/>
    <property type="match status" value="1"/>
</dbReference>
<name>A0A840QSW4_9BACI</name>
<dbReference type="GO" id="GO:0016887">
    <property type="term" value="F:ATP hydrolysis activity"/>
    <property type="evidence" value="ECO:0007669"/>
    <property type="project" value="InterPro"/>
</dbReference>
<dbReference type="SUPFAM" id="SSF52540">
    <property type="entry name" value="P-loop containing nucleoside triphosphate hydrolases"/>
    <property type="match status" value="1"/>
</dbReference>
<dbReference type="InterPro" id="IPR001482">
    <property type="entry name" value="T2SS/T4SS_dom"/>
</dbReference>
<dbReference type="EMBL" id="JACHHB010000012">
    <property type="protein sequence ID" value="MBB5174398.1"/>
    <property type="molecule type" value="Genomic_DNA"/>
</dbReference>
<dbReference type="InterPro" id="IPR050921">
    <property type="entry name" value="T4SS_GSP_E_ATPase"/>
</dbReference>
<evidence type="ECO:0000313" key="4">
    <source>
        <dbReference type="Proteomes" id="UP000551878"/>
    </source>
</evidence>
<dbReference type="InterPro" id="IPR027417">
    <property type="entry name" value="P-loop_NTPase"/>
</dbReference>
<dbReference type="InterPro" id="IPR006321">
    <property type="entry name" value="PilT/PilU"/>
</dbReference>
<organism evidence="3 4">
    <name type="scientific">Texcoconibacillus texcoconensis</name>
    <dbReference type="NCBI Taxonomy" id="1095777"/>
    <lineage>
        <taxon>Bacteria</taxon>
        <taxon>Bacillati</taxon>
        <taxon>Bacillota</taxon>
        <taxon>Bacilli</taxon>
        <taxon>Bacillales</taxon>
        <taxon>Bacillaceae</taxon>
        <taxon>Texcoconibacillus</taxon>
    </lineage>
</organism>
<dbReference type="Gene3D" id="3.30.450.90">
    <property type="match status" value="1"/>
</dbReference>
<dbReference type="RefSeq" id="WP_184664821.1">
    <property type="nucleotide sequence ID" value="NZ_JACHHB010000012.1"/>
</dbReference>
<dbReference type="Gene3D" id="3.40.50.300">
    <property type="entry name" value="P-loop containing nucleotide triphosphate hydrolases"/>
    <property type="match status" value="1"/>
</dbReference>
<comment type="similarity">
    <text evidence="1">Belongs to the GSP E family.</text>
</comment>
<feature type="domain" description="Bacterial type II secretion system protein E" evidence="2">
    <location>
        <begin position="195"/>
        <end position="209"/>
    </location>
</feature>
<reference evidence="3 4" key="1">
    <citation type="submission" date="2020-08" db="EMBL/GenBank/DDBJ databases">
        <title>Genomic Encyclopedia of Type Strains, Phase IV (KMG-IV): sequencing the most valuable type-strain genomes for metagenomic binning, comparative biology and taxonomic classification.</title>
        <authorList>
            <person name="Goeker M."/>
        </authorList>
    </citation>
    <scope>NUCLEOTIDE SEQUENCE [LARGE SCALE GENOMIC DNA]</scope>
    <source>
        <strain evidence="3 4">DSM 24696</strain>
    </source>
</reference>
<evidence type="ECO:0000256" key="1">
    <source>
        <dbReference type="ARBA" id="ARBA00006611"/>
    </source>
</evidence>
<protein>
    <submittedName>
        <fullName evidence="3">Twitching motility protein PilT</fullName>
    </submittedName>
</protein>
<accession>A0A840QSW4</accession>
<dbReference type="Proteomes" id="UP000551878">
    <property type="component" value="Unassembled WGS sequence"/>
</dbReference>
<dbReference type="InterPro" id="IPR003593">
    <property type="entry name" value="AAA+_ATPase"/>
</dbReference>
<comment type="caution">
    <text evidence="3">The sequence shown here is derived from an EMBL/GenBank/DDBJ whole genome shotgun (WGS) entry which is preliminary data.</text>
</comment>
<sequence length="343" mass="38106">MKDQLNEWLTKAFETGVSDVHFTVGQPPIFRINGELEKQGERLLKPEETEAMAKAVLSEPLWNQFLKQGDIDFSYGIRGVSRFRMNAYFQRGCVSLAVRVIPTEVPTLEDLKLPNVLKKVAEKPSGLVLVTGPTGSGKSTTMAAMVDHINKTMKRHVITLEDPIEYLHRHHHSIIDQREIGFDAKNFSSGLRASLRQDPDVILVGEMRDLETISTALTAAETGHLVLGTLHTTSAAKTINRIIDIFPSDQQGQTRIQLASVLSAVIAQQLFPLKGGEGRTAATEILLNYPAVANLIRNEKVHQIENVMQTSRSEGMHTMKMDIQRLISENKVSESKATSMLSE</sequence>
<keyword evidence="4" id="KW-1185">Reference proteome</keyword>
<evidence type="ECO:0000259" key="2">
    <source>
        <dbReference type="PROSITE" id="PS00662"/>
    </source>
</evidence>
<evidence type="ECO:0000313" key="3">
    <source>
        <dbReference type="EMBL" id="MBB5174398.1"/>
    </source>
</evidence>
<gene>
    <name evidence="3" type="ORF">HNQ41_002613</name>
</gene>
<dbReference type="PROSITE" id="PS00662">
    <property type="entry name" value="T2SP_E"/>
    <property type="match status" value="1"/>
</dbReference>
<dbReference type="CDD" id="cd01131">
    <property type="entry name" value="PilT"/>
    <property type="match status" value="1"/>
</dbReference>
<proteinExistence type="inferred from homology"/>
<dbReference type="AlphaFoldDB" id="A0A840QSW4"/>
<dbReference type="SMART" id="SM00382">
    <property type="entry name" value="AAA"/>
    <property type="match status" value="1"/>
</dbReference>
<dbReference type="Pfam" id="PF00437">
    <property type="entry name" value="T2SSE"/>
    <property type="match status" value="1"/>
</dbReference>